<comment type="caution">
    <text evidence="4">The sequence shown here is derived from an EMBL/GenBank/DDBJ whole genome shotgun (WGS) entry which is preliminary data.</text>
</comment>
<accession>A0A835R946</accession>
<dbReference type="AlphaFoldDB" id="A0A835R946"/>
<dbReference type="Pfam" id="PF20431">
    <property type="entry name" value="E_motif"/>
    <property type="match status" value="1"/>
</dbReference>
<dbReference type="GO" id="GO:0008270">
    <property type="term" value="F:zinc ion binding"/>
    <property type="evidence" value="ECO:0007669"/>
    <property type="project" value="InterPro"/>
</dbReference>
<dbReference type="FunFam" id="1.25.40.10:FF:000366">
    <property type="entry name" value="Pentatricopeptide (PPR) repeat-containing protein"/>
    <property type="match status" value="1"/>
</dbReference>
<feature type="repeat" description="PPR" evidence="2">
    <location>
        <begin position="194"/>
        <end position="228"/>
    </location>
</feature>
<dbReference type="SUPFAM" id="SSF48452">
    <property type="entry name" value="TPR-like"/>
    <property type="match status" value="1"/>
</dbReference>
<feature type="repeat" description="PPR" evidence="2">
    <location>
        <begin position="101"/>
        <end position="135"/>
    </location>
</feature>
<feature type="repeat" description="PPR" evidence="2">
    <location>
        <begin position="358"/>
        <end position="392"/>
    </location>
</feature>
<feature type="repeat" description="PPR" evidence="2">
    <location>
        <begin position="39"/>
        <end position="73"/>
    </location>
</feature>
<feature type="repeat" description="PPR" evidence="2">
    <location>
        <begin position="521"/>
        <end position="555"/>
    </location>
</feature>
<dbReference type="PROSITE" id="PS51375">
    <property type="entry name" value="PPR"/>
    <property type="match status" value="9"/>
</dbReference>
<reference evidence="4 5" key="1">
    <citation type="journal article" date="2020" name="Nat. Food">
        <title>A phased Vanilla planifolia genome enables genetic improvement of flavour and production.</title>
        <authorList>
            <person name="Hasing T."/>
            <person name="Tang H."/>
            <person name="Brym M."/>
            <person name="Khazi F."/>
            <person name="Huang T."/>
            <person name="Chambers A.H."/>
        </authorList>
    </citation>
    <scope>NUCLEOTIDE SEQUENCE [LARGE SCALE GENOMIC DNA]</scope>
    <source>
        <tissue evidence="4">Leaf</tissue>
    </source>
</reference>
<dbReference type="PANTHER" id="PTHR47926">
    <property type="entry name" value="PENTATRICOPEPTIDE REPEAT-CONTAINING PROTEIN"/>
    <property type="match status" value="1"/>
</dbReference>
<proteinExistence type="predicted"/>
<dbReference type="FunFam" id="1.25.40.10:FF:000031">
    <property type="entry name" value="Pentatricopeptide repeat-containing protein mitochondrial"/>
    <property type="match status" value="1"/>
</dbReference>
<keyword evidence="1" id="KW-0677">Repeat</keyword>
<evidence type="ECO:0000256" key="2">
    <source>
        <dbReference type="PROSITE-ProRule" id="PRU00708"/>
    </source>
</evidence>
<dbReference type="PANTHER" id="PTHR47926:SF533">
    <property type="entry name" value="DYW DOMAIN-CONTAINING PROTEIN"/>
    <property type="match status" value="1"/>
</dbReference>
<gene>
    <name evidence="4" type="ORF">HPP92_008819</name>
</gene>
<dbReference type="GO" id="GO:0003723">
    <property type="term" value="F:RNA binding"/>
    <property type="evidence" value="ECO:0007669"/>
    <property type="project" value="InterPro"/>
</dbReference>
<dbReference type="InterPro" id="IPR046848">
    <property type="entry name" value="E_motif"/>
</dbReference>
<dbReference type="InterPro" id="IPR046960">
    <property type="entry name" value="PPR_At4g14850-like_plant"/>
</dbReference>
<dbReference type="NCBIfam" id="TIGR00756">
    <property type="entry name" value="PPR"/>
    <property type="match status" value="12"/>
</dbReference>
<dbReference type="Pfam" id="PF14432">
    <property type="entry name" value="DYW_deaminase"/>
    <property type="match status" value="1"/>
</dbReference>
<feature type="repeat" description="PPR" evidence="2">
    <location>
        <begin position="490"/>
        <end position="520"/>
    </location>
</feature>
<dbReference type="Pfam" id="PF13041">
    <property type="entry name" value="PPR_2"/>
    <property type="match status" value="4"/>
</dbReference>
<dbReference type="InterPro" id="IPR032867">
    <property type="entry name" value="DYW_dom"/>
</dbReference>
<feature type="domain" description="DYW" evidence="3">
    <location>
        <begin position="836"/>
        <end position="928"/>
    </location>
</feature>
<dbReference type="Proteomes" id="UP000639772">
    <property type="component" value="Unassembled WGS sequence"/>
</dbReference>
<feature type="repeat" description="PPR" evidence="2">
    <location>
        <begin position="296"/>
        <end position="330"/>
    </location>
</feature>
<dbReference type="GO" id="GO:0009451">
    <property type="term" value="P:RNA modification"/>
    <property type="evidence" value="ECO:0007669"/>
    <property type="project" value="InterPro"/>
</dbReference>
<dbReference type="EMBL" id="JADCNM010000004">
    <property type="protein sequence ID" value="KAG0486724.1"/>
    <property type="molecule type" value="Genomic_DNA"/>
</dbReference>
<evidence type="ECO:0000259" key="3">
    <source>
        <dbReference type="Pfam" id="PF14432"/>
    </source>
</evidence>
<dbReference type="FunFam" id="1.25.40.10:FF:002130">
    <property type="entry name" value="Pentatricopeptide repeat-containing protein mitochondrial"/>
    <property type="match status" value="1"/>
</dbReference>
<name>A0A835R946_VANPL</name>
<feature type="repeat" description="PPR" evidence="2">
    <location>
        <begin position="621"/>
        <end position="655"/>
    </location>
</feature>
<feature type="repeat" description="PPR" evidence="2">
    <location>
        <begin position="163"/>
        <end position="193"/>
    </location>
</feature>
<dbReference type="Pfam" id="PF01535">
    <property type="entry name" value="PPR"/>
    <property type="match status" value="8"/>
</dbReference>
<dbReference type="GO" id="GO:0048731">
    <property type="term" value="P:system development"/>
    <property type="evidence" value="ECO:0007669"/>
    <property type="project" value="UniProtKB-ARBA"/>
</dbReference>
<dbReference type="FunFam" id="1.25.40.10:FF:000125">
    <property type="entry name" value="Pentatricopeptide repeat-containing protein"/>
    <property type="match status" value="1"/>
</dbReference>
<sequence length="928" mass="104564">MVVTITRERILHASRIMARFHRCLTTSTQPSFQFPGRGETFVFNSRIRELAKLGCMDEARQLFDQMPQRDVITWNFMITGYSENGMIGEARSLFDVFAGKNIRTWTILLSGYVREGQINAARLLFDSMPERNVISWNAMISGYVHSENIQEARHLFEIMPERDMASWNCIITGYCRSNQMNEARELFDLMPERDLISWTVMISGYATMGDHCEAWRMFHRMYSAGLRPDQSNFTVAFSTVLGLRNLVLLENLRTVALKTNFEADVVVGTSILNAYARDTGSFNLAAKFFEGMQVKNDYSWSTMISALFHHGKVDEAISFYDRDPQKLVSSRTALLTGFAQSGRIHDARIIFDQIPTPNVVTWNAMITGYAQNGLLDEAWELFNKMPSRNSVSWAAMIAGFSQNGKNEEALQLLSDLHRHGMLPTLCSFTSGICACASIGDVEQGRQLHSLAIKAGCQLNSFVNNGLITMYAKCKKMEDVDRVFSWMKAKDMVSWNSLIGALSENYMLEDARAVFEKMPCHDVVSWTAIISAYVQAEHGSEALNLFIQMMAEGVTPCSPTIASLLTACGSLCDTKLGQQIHCSAVKLGLVYELFVGNCLIAMYFNCGATESFSVFGEMVDCDIVTWNSMLVGCAQHGLGRKAIEMFSQMKAEGISPNHASFVPLLSACSHAGLVEEGRHYFHSMSKQYGLEPLNGHYASMVDLLGRAGHLDEAEALICNMPIQPDAVVWRALLGACRIYRNAETGRRAAERLFVMEPRNCSNYVLLSNLYACLGMWDEVEKVRRLMREVGVRKEPGCSWMQIKGKLHCFITGDNKHEHFTEINDALKELYDRFKGSGYAPDTSFALHDVEEEQKESSILHHSEKLAVAYALQKTSTELPILIMKNIRICGDCHTFIKFVSKIFKREINVRDGKRFHHIKDGLCSCGDYW</sequence>
<dbReference type="Gene3D" id="1.25.40.10">
    <property type="entry name" value="Tetratricopeptide repeat domain"/>
    <property type="match status" value="8"/>
</dbReference>
<evidence type="ECO:0000313" key="4">
    <source>
        <dbReference type="EMBL" id="KAG0486724.1"/>
    </source>
</evidence>
<dbReference type="InterPro" id="IPR002885">
    <property type="entry name" value="PPR_rpt"/>
</dbReference>
<evidence type="ECO:0000256" key="1">
    <source>
        <dbReference type="ARBA" id="ARBA00022737"/>
    </source>
</evidence>
<evidence type="ECO:0000313" key="5">
    <source>
        <dbReference type="Proteomes" id="UP000639772"/>
    </source>
</evidence>
<dbReference type="InterPro" id="IPR011990">
    <property type="entry name" value="TPR-like_helical_dom_sf"/>
</dbReference>
<dbReference type="OrthoDB" id="1868231at2759"/>
<protein>
    <recommendedName>
        <fullName evidence="3">DYW domain-containing protein</fullName>
    </recommendedName>
</protein>
<organism evidence="4 5">
    <name type="scientific">Vanilla planifolia</name>
    <name type="common">Vanilla</name>
    <dbReference type="NCBI Taxonomy" id="51239"/>
    <lineage>
        <taxon>Eukaryota</taxon>
        <taxon>Viridiplantae</taxon>
        <taxon>Streptophyta</taxon>
        <taxon>Embryophyta</taxon>
        <taxon>Tracheophyta</taxon>
        <taxon>Spermatophyta</taxon>
        <taxon>Magnoliopsida</taxon>
        <taxon>Liliopsida</taxon>
        <taxon>Asparagales</taxon>
        <taxon>Orchidaceae</taxon>
        <taxon>Vanilloideae</taxon>
        <taxon>Vanilleae</taxon>
        <taxon>Vanilla</taxon>
    </lineage>
</organism>